<evidence type="ECO:0000256" key="1">
    <source>
        <dbReference type="ARBA" id="ARBA00022593"/>
    </source>
</evidence>
<evidence type="ECO:0000313" key="6">
    <source>
        <dbReference type="EMBL" id="KAL1586672.1"/>
    </source>
</evidence>
<evidence type="ECO:0000256" key="3">
    <source>
        <dbReference type="ARBA" id="ARBA00023140"/>
    </source>
</evidence>
<organism evidence="6 7">
    <name type="scientific">Cladosporium halotolerans</name>
    <dbReference type="NCBI Taxonomy" id="1052096"/>
    <lineage>
        <taxon>Eukaryota</taxon>
        <taxon>Fungi</taxon>
        <taxon>Dikarya</taxon>
        <taxon>Ascomycota</taxon>
        <taxon>Pezizomycotina</taxon>
        <taxon>Dothideomycetes</taxon>
        <taxon>Dothideomycetidae</taxon>
        <taxon>Cladosporiales</taxon>
        <taxon>Cladosporiaceae</taxon>
        <taxon>Cladosporium</taxon>
    </lineage>
</organism>
<dbReference type="PANTHER" id="PTHR12652:SF23">
    <property type="entry name" value="MICROBODY (PEROXISOME) PROLIFERATION PROTEIN PEROXIN 11B (EUROFUNG)"/>
    <property type="match status" value="1"/>
</dbReference>
<feature type="region of interest" description="Disordered" evidence="5">
    <location>
        <begin position="185"/>
        <end position="206"/>
    </location>
</feature>
<name>A0AB34KSA7_9PEZI</name>
<proteinExistence type="predicted"/>
<dbReference type="GeneID" id="96006031"/>
<keyword evidence="3" id="KW-0576">Peroxisome</keyword>
<gene>
    <name evidence="6" type="ORF">WHR41_04587</name>
</gene>
<sequence>MPGSTFDQFRLFSTDAYGLERLFRLVQAAVQIVLAIAISPPDSTPQLTNLLTGRELKRPLAELNSLLGLVRRFLRTFRFFDAFTDSYNVFLSMSAPAGSKQADSSQFLLKTLDGLAGTFNGLYLFLETLGLVDALGIPELAILGPELERALKIESQRCWFFALAAGALACLVRLHQMQALAAPSKTKFEKEGKEGEKRRAAEKEAQDSKIAGQRWRLKRKLVASLLDLALPGSVVGWIPVSMGTVGWVTLVTSVMTGLDVWERCGNEIGRI</sequence>
<keyword evidence="2" id="KW-0472">Membrane</keyword>
<dbReference type="RefSeq" id="XP_069229777.1">
    <property type="nucleotide sequence ID" value="XM_069373193.1"/>
</dbReference>
<keyword evidence="1" id="KW-0962">Peroxisome biogenesis</keyword>
<evidence type="ECO:0000256" key="2">
    <source>
        <dbReference type="ARBA" id="ARBA00023136"/>
    </source>
</evidence>
<accession>A0AB34KSA7</accession>
<dbReference type="Pfam" id="PF05648">
    <property type="entry name" value="PEX11"/>
    <property type="match status" value="1"/>
</dbReference>
<dbReference type="EMBL" id="JAAQHG020000013">
    <property type="protein sequence ID" value="KAL1586672.1"/>
    <property type="molecule type" value="Genomic_DNA"/>
</dbReference>
<dbReference type="InterPro" id="IPR008733">
    <property type="entry name" value="PEX11"/>
</dbReference>
<dbReference type="GO" id="GO:0005778">
    <property type="term" value="C:peroxisomal membrane"/>
    <property type="evidence" value="ECO:0007669"/>
    <property type="project" value="UniProtKB-SubCell"/>
</dbReference>
<dbReference type="PANTHER" id="PTHR12652">
    <property type="entry name" value="PEROXISOMAL BIOGENESIS FACTOR 11"/>
    <property type="match status" value="1"/>
</dbReference>
<keyword evidence="7" id="KW-1185">Reference proteome</keyword>
<feature type="compositionally biased region" description="Basic and acidic residues" evidence="5">
    <location>
        <begin position="186"/>
        <end position="206"/>
    </location>
</feature>
<evidence type="ECO:0000256" key="4">
    <source>
        <dbReference type="ARBA" id="ARBA00046271"/>
    </source>
</evidence>
<comment type="subcellular location">
    <subcellularLocation>
        <location evidence="4">Peroxisome membrane</location>
    </subcellularLocation>
</comment>
<evidence type="ECO:0000256" key="5">
    <source>
        <dbReference type="SAM" id="MobiDB-lite"/>
    </source>
</evidence>
<evidence type="ECO:0000313" key="7">
    <source>
        <dbReference type="Proteomes" id="UP000803884"/>
    </source>
</evidence>
<protein>
    <submittedName>
        <fullName evidence="6">Uncharacterized protein</fullName>
    </submittedName>
</protein>
<dbReference type="Proteomes" id="UP000803884">
    <property type="component" value="Unassembled WGS sequence"/>
</dbReference>
<reference evidence="6 7" key="1">
    <citation type="journal article" date="2020" name="Microbiol. Resour. Announc.">
        <title>Draft Genome Sequence of a Cladosporium Species Isolated from the Mesophotic Ascidian Didemnum maculosum.</title>
        <authorList>
            <person name="Gioti A."/>
            <person name="Siaperas R."/>
            <person name="Nikolaivits E."/>
            <person name="Le Goff G."/>
            <person name="Ouazzani J."/>
            <person name="Kotoulas G."/>
            <person name="Topakas E."/>
        </authorList>
    </citation>
    <scope>NUCLEOTIDE SEQUENCE [LARGE SCALE GENOMIC DNA]</scope>
    <source>
        <strain evidence="6 7">TM138-S3</strain>
    </source>
</reference>
<dbReference type="GO" id="GO:0016559">
    <property type="term" value="P:peroxisome fission"/>
    <property type="evidence" value="ECO:0007669"/>
    <property type="project" value="InterPro"/>
</dbReference>
<dbReference type="AlphaFoldDB" id="A0AB34KSA7"/>
<comment type="caution">
    <text evidence="6">The sequence shown here is derived from an EMBL/GenBank/DDBJ whole genome shotgun (WGS) entry which is preliminary data.</text>
</comment>